<protein>
    <recommendedName>
        <fullName evidence="2">DUF6286 domain-containing protein</fullName>
    </recommendedName>
</protein>
<gene>
    <name evidence="3" type="ORF">DPM19_08630</name>
</gene>
<dbReference type="AlphaFoldDB" id="A0A365H9Y2"/>
<feature type="transmembrane region" description="Helical" evidence="1">
    <location>
        <begin position="73"/>
        <end position="94"/>
    </location>
</feature>
<evidence type="ECO:0000313" key="3">
    <source>
        <dbReference type="EMBL" id="RAY15822.1"/>
    </source>
</evidence>
<organism evidence="3 4">
    <name type="scientific">Actinomadura craniellae</name>
    <dbReference type="NCBI Taxonomy" id="2231787"/>
    <lineage>
        <taxon>Bacteria</taxon>
        <taxon>Bacillati</taxon>
        <taxon>Actinomycetota</taxon>
        <taxon>Actinomycetes</taxon>
        <taxon>Streptosporangiales</taxon>
        <taxon>Thermomonosporaceae</taxon>
        <taxon>Actinomadura</taxon>
    </lineage>
</organism>
<keyword evidence="1" id="KW-0472">Membrane</keyword>
<reference evidence="3 4" key="1">
    <citation type="submission" date="2018-06" db="EMBL/GenBank/DDBJ databases">
        <title>Actinomadura craniellae sp. nov. isolated from marine sponge Craniella sp.</title>
        <authorList>
            <person name="Li L."/>
            <person name="Xu Q.H."/>
            <person name="Lin H.W."/>
            <person name="Lu Y.H."/>
        </authorList>
    </citation>
    <scope>NUCLEOTIDE SEQUENCE [LARGE SCALE GENOMIC DNA]</scope>
    <source>
        <strain evidence="3 4">LHW63021</strain>
    </source>
</reference>
<dbReference type="RefSeq" id="WP_111864522.1">
    <property type="nucleotide sequence ID" value="NZ_QLYX01000003.1"/>
</dbReference>
<dbReference type="Proteomes" id="UP000251891">
    <property type="component" value="Unassembled WGS sequence"/>
</dbReference>
<evidence type="ECO:0000313" key="4">
    <source>
        <dbReference type="Proteomes" id="UP000251891"/>
    </source>
</evidence>
<keyword evidence="4" id="KW-1185">Reference proteome</keyword>
<accession>A0A365H9Y2</accession>
<keyword evidence="1" id="KW-1133">Transmembrane helix</keyword>
<evidence type="ECO:0000256" key="1">
    <source>
        <dbReference type="SAM" id="Phobius"/>
    </source>
</evidence>
<evidence type="ECO:0000259" key="2">
    <source>
        <dbReference type="Pfam" id="PF19803"/>
    </source>
</evidence>
<dbReference type="EMBL" id="QLYX01000003">
    <property type="protein sequence ID" value="RAY15822.1"/>
    <property type="molecule type" value="Genomic_DNA"/>
</dbReference>
<dbReference type="InterPro" id="IPR046253">
    <property type="entry name" value="DUF6286"/>
</dbReference>
<name>A0A365H9Y2_9ACTN</name>
<sequence>MTVRGRTLAVRAARRTFPPARTTPAALAATALTVAGAVVALEVVTALAGRPWYLVRYDRLAAWAAGTRWNDPAVIATTAVVSLLGLGSLLLGVLPGRPRLLPLRADGRDPVFGVTRGGLCRTLAAAAEDVDGVARVRRVRLHGDRVTIDVAGERRVPVGPARAEDDLGRRVEDAVRVRLGELGVRPIEPVIRSRPLDG</sequence>
<proteinExistence type="predicted"/>
<keyword evidence="1" id="KW-0812">Transmembrane</keyword>
<comment type="caution">
    <text evidence="3">The sequence shown here is derived from an EMBL/GenBank/DDBJ whole genome shotgun (WGS) entry which is preliminary data.</text>
</comment>
<dbReference type="Pfam" id="PF19803">
    <property type="entry name" value="DUF6286"/>
    <property type="match status" value="1"/>
</dbReference>
<feature type="domain" description="DUF6286" evidence="2">
    <location>
        <begin position="83"/>
        <end position="187"/>
    </location>
</feature>